<dbReference type="EMBL" id="JAMYXC010000053">
    <property type="protein sequence ID" value="MCP1167783.1"/>
    <property type="molecule type" value="Genomic_DNA"/>
</dbReference>
<keyword evidence="2" id="KW-1185">Reference proteome</keyword>
<protein>
    <submittedName>
        <fullName evidence="1">Uncharacterized protein</fullName>
    </submittedName>
</protein>
<evidence type="ECO:0000313" key="2">
    <source>
        <dbReference type="Proteomes" id="UP001139477"/>
    </source>
</evidence>
<dbReference type="AlphaFoldDB" id="A0A9X2FUG2"/>
<accession>A0A9X2FUG2</accession>
<evidence type="ECO:0000313" key="1">
    <source>
        <dbReference type="EMBL" id="MCP1167783.1"/>
    </source>
</evidence>
<gene>
    <name evidence="1" type="ORF">NHG85_04455</name>
</gene>
<proteinExistence type="predicted"/>
<dbReference type="Proteomes" id="UP001139477">
    <property type="component" value="Unassembled WGS sequence"/>
</dbReference>
<reference evidence="1" key="1">
    <citation type="submission" date="2022-06" db="EMBL/GenBank/DDBJ databases">
        <title>Limimaricola sediminis sp. nov., isolated from an intertidal sediment.</title>
        <authorList>
            <person name="Shao X."/>
        </authorList>
    </citation>
    <scope>NUCLEOTIDE SEQUENCE</scope>
    <source>
        <strain evidence="1">ASW11-118</strain>
    </source>
</reference>
<name>A0A9X2FUG2_9RHOB</name>
<organism evidence="1 2">
    <name type="scientific">Limimaricola litoreus</name>
    <dbReference type="NCBI Taxonomy" id="2955316"/>
    <lineage>
        <taxon>Bacteria</taxon>
        <taxon>Pseudomonadati</taxon>
        <taxon>Pseudomonadota</taxon>
        <taxon>Alphaproteobacteria</taxon>
        <taxon>Rhodobacterales</taxon>
        <taxon>Paracoccaceae</taxon>
        <taxon>Limimaricola</taxon>
    </lineage>
</organism>
<comment type="caution">
    <text evidence="1">The sequence shown here is derived from an EMBL/GenBank/DDBJ whole genome shotgun (WGS) entry which is preliminary data.</text>
</comment>
<sequence>MQGRRIARRCDRIENYGLIGFIQGRKLSLCCANTFLRFKKLRLAIIAVQDATLVEVQTTLEQIACFCDRALELAVIRLARVGQTLPLLIVG</sequence>
<dbReference type="RefSeq" id="WP_253330213.1">
    <property type="nucleotide sequence ID" value="NZ_JAMYXC010000053.1"/>
</dbReference>